<dbReference type="EMBL" id="KV454297">
    <property type="protein sequence ID" value="ODQ71484.1"/>
    <property type="molecule type" value="Genomic_DNA"/>
</dbReference>
<feature type="transmembrane region" description="Helical" evidence="1">
    <location>
        <begin position="94"/>
        <end position="118"/>
    </location>
</feature>
<evidence type="ECO:0000313" key="2">
    <source>
        <dbReference type="EMBL" id="ODQ71484.1"/>
    </source>
</evidence>
<evidence type="ECO:0000313" key="3">
    <source>
        <dbReference type="Proteomes" id="UP000094385"/>
    </source>
</evidence>
<feature type="transmembrane region" description="Helical" evidence="1">
    <location>
        <begin position="6"/>
        <end position="25"/>
    </location>
</feature>
<dbReference type="AlphaFoldDB" id="A0A1E3Q1V3"/>
<accession>A0A1E3Q1V3</accession>
<reference evidence="2 3" key="1">
    <citation type="journal article" date="2016" name="Proc. Natl. Acad. Sci. U.S.A.">
        <title>Comparative genomics of biotechnologically important yeasts.</title>
        <authorList>
            <person name="Riley R."/>
            <person name="Haridas S."/>
            <person name="Wolfe K.H."/>
            <person name="Lopes M.R."/>
            <person name="Hittinger C.T."/>
            <person name="Goeker M."/>
            <person name="Salamov A.A."/>
            <person name="Wisecaver J.H."/>
            <person name="Long T.M."/>
            <person name="Calvey C.H."/>
            <person name="Aerts A.L."/>
            <person name="Barry K.W."/>
            <person name="Choi C."/>
            <person name="Clum A."/>
            <person name="Coughlan A.Y."/>
            <person name="Deshpande S."/>
            <person name="Douglass A.P."/>
            <person name="Hanson S.J."/>
            <person name="Klenk H.-P."/>
            <person name="LaButti K.M."/>
            <person name="Lapidus A."/>
            <person name="Lindquist E.A."/>
            <person name="Lipzen A.M."/>
            <person name="Meier-Kolthoff J.P."/>
            <person name="Ohm R.A."/>
            <person name="Otillar R.P."/>
            <person name="Pangilinan J.L."/>
            <person name="Peng Y."/>
            <person name="Rokas A."/>
            <person name="Rosa C.A."/>
            <person name="Scheuner C."/>
            <person name="Sibirny A.A."/>
            <person name="Slot J.C."/>
            <person name="Stielow J.B."/>
            <person name="Sun H."/>
            <person name="Kurtzman C.P."/>
            <person name="Blackwell M."/>
            <person name="Grigoriev I.V."/>
            <person name="Jeffries T.W."/>
        </authorList>
    </citation>
    <scope>NUCLEOTIDE SEQUENCE [LARGE SCALE GENOMIC DNA]</scope>
    <source>
        <strain evidence="2 3">NRRL Y-11557</strain>
    </source>
</reference>
<keyword evidence="1" id="KW-0472">Membrane</keyword>
<keyword evidence="1" id="KW-0812">Transmembrane</keyword>
<keyword evidence="3" id="KW-1185">Reference proteome</keyword>
<evidence type="ECO:0000256" key="1">
    <source>
        <dbReference type="SAM" id="Phobius"/>
    </source>
</evidence>
<keyword evidence="1" id="KW-1133">Transmembrane helix</keyword>
<gene>
    <name evidence="2" type="ORF">LIPSTDRAFT_73176</name>
</gene>
<sequence length="336" mass="37301">MALGLWGTAGGIAFAATWHFVQVVLPSGLCQRQLKSSKIFVKGPYNTESLSDALRATYKVLIEGDGLLSSYSYQNSPHYQSAAIATGNPRQKNYGLYGTVLFMAALATSLLAQIVSYVEGDNSFRIVATALIFTISLYIGIIMKGSFKEDDAGCATVYFNATETNWVTSSDFAIFDSSERMEIPITWSVETLFLVVLGLFVWSNMLSNLAEVYRTKAILGIFKIVQAILMALSCGCYIVFLVLIVMTRRRTVPTIEVQLAQAVSDNGVDIADILKFDIRKVIRKFASDVAKEFASSGKNWMADSGVYYDFANYRGTRRSCIRQDESKRNFIKCWNS</sequence>
<feature type="transmembrane region" description="Helical" evidence="1">
    <location>
        <begin position="124"/>
        <end position="143"/>
    </location>
</feature>
<proteinExistence type="predicted"/>
<name>A0A1E3Q1V3_LIPST</name>
<organism evidence="2 3">
    <name type="scientific">Lipomyces starkeyi NRRL Y-11557</name>
    <dbReference type="NCBI Taxonomy" id="675824"/>
    <lineage>
        <taxon>Eukaryota</taxon>
        <taxon>Fungi</taxon>
        <taxon>Dikarya</taxon>
        <taxon>Ascomycota</taxon>
        <taxon>Saccharomycotina</taxon>
        <taxon>Lipomycetes</taxon>
        <taxon>Lipomycetales</taxon>
        <taxon>Lipomycetaceae</taxon>
        <taxon>Lipomyces</taxon>
    </lineage>
</organism>
<feature type="transmembrane region" description="Helical" evidence="1">
    <location>
        <begin position="217"/>
        <end position="245"/>
    </location>
</feature>
<protein>
    <submittedName>
        <fullName evidence="2">Uncharacterized protein</fullName>
    </submittedName>
</protein>
<feature type="transmembrane region" description="Helical" evidence="1">
    <location>
        <begin position="185"/>
        <end position="205"/>
    </location>
</feature>
<dbReference type="Proteomes" id="UP000094385">
    <property type="component" value="Unassembled WGS sequence"/>
</dbReference>
<dbReference type="OrthoDB" id="10391291at2759"/>